<feature type="compositionally biased region" description="Polar residues" evidence="2">
    <location>
        <begin position="335"/>
        <end position="358"/>
    </location>
</feature>
<feature type="region of interest" description="Disordered" evidence="2">
    <location>
        <begin position="246"/>
        <end position="454"/>
    </location>
</feature>
<feature type="compositionally biased region" description="Basic and acidic residues" evidence="2">
    <location>
        <begin position="249"/>
        <end position="265"/>
    </location>
</feature>
<protein>
    <recommendedName>
        <fullName evidence="5">Cytohesin Ubiquitin Protein Inducing domain-containing protein</fullName>
    </recommendedName>
</protein>
<evidence type="ECO:0000313" key="3">
    <source>
        <dbReference type="EMBL" id="CAI8038560.1"/>
    </source>
</evidence>
<evidence type="ECO:0008006" key="5">
    <source>
        <dbReference type="Google" id="ProtNLM"/>
    </source>
</evidence>
<dbReference type="Proteomes" id="UP001174909">
    <property type="component" value="Unassembled WGS sequence"/>
</dbReference>
<organism evidence="3 4">
    <name type="scientific">Geodia barretti</name>
    <name type="common">Barrett's horny sponge</name>
    <dbReference type="NCBI Taxonomy" id="519541"/>
    <lineage>
        <taxon>Eukaryota</taxon>
        <taxon>Metazoa</taxon>
        <taxon>Porifera</taxon>
        <taxon>Demospongiae</taxon>
        <taxon>Heteroscleromorpha</taxon>
        <taxon>Tetractinellida</taxon>
        <taxon>Astrophorina</taxon>
        <taxon>Geodiidae</taxon>
        <taxon>Geodia</taxon>
    </lineage>
</organism>
<feature type="compositionally biased region" description="Basic and acidic residues" evidence="2">
    <location>
        <begin position="410"/>
        <end position="424"/>
    </location>
</feature>
<accession>A0AA35X582</accession>
<feature type="non-terminal residue" evidence="3">
    <location>
        <position position="1"/>
    </location>
</feature>
<gene>
    <name evidence="3" type="ORF">GBAR_LOCUS21503</name>
</gene>
<evidence type="ECO:0000313" key="4">
    <source>
        <dbReference type="Proteomes" id="UP001174909"/>
    </source>
</evidence>
<evidence type="ECO:0000256" key="1">
    <source>
        <dbReference type="SAM" id="Coils"/>
    </source>
</evidence>
<reference evidence="3" key="1">
    <citation type="submission" date="2023-03" db="EMBL/GenBank/DDBJ databases">
        <authorList>
            <person name="Steffen K."/>
            <person name="Cardenas P."/>
        </authorList>
    </citation>
    <scope>NUCLEOTIDE SEQUENCE</scope>
</reference>
<sequence>EEFGVSFKFSKFVLDDSTAGTSEVEELEKQLEVQSSIIEASKTLLSQANTRRLKKDRKKEIRDALERYQALEDKLQQMKRRGIGGGGASTSRFHVESPIEAHTTAAVPGSVLGGSRMGHSGGSVDDTMIASLIWDSPSHPAPHDPASTSGLQKSPLHKSTSALTDLQDVPMTTSTLGAHVNYQGHPHLAPHNSREYHNRSTSYRPPEDMFSPPPLTPVSAGLAAPPRNHGGLPEFDLTDEIFQHFSGRSRRDVTPPTTARHDYHLSPRQTSGPELRTHFPLPPHFSSSPIKRTSSPDIGTRHLHGDQRARSNSPDMYLPTPEHYHYRQQQQQQQPTAHSYSNSYHSGGTPSRNAHSNPPSRPGSGSKGNYRSGMIGANPQSAVTSPPWYDGTGMSHQHHQQHHTHHHKPHTESTNRTSHREEGGAYRQGQQHQHSSTKPAAVPMPRRRNEETAEIQEFLHDLAKRETNPFNDGGTLV</sequence>
<feature type="region of interest" description="Disordered" evidence="2">
    <location>
        <begin position="134"/>
        <end position="159"/>
    </location>
</feature>
<feature type="compositionally biased region" description="Polar residues" evidence="2">
    <location>
        <begin position="428"/>
        <end position="438"/>
    </location>
</feature>
<evidence type="ECO:0000256" key="2">
    <source>
        <dbReference type="SAM" id="MobiDB-lite"/>
    </source>
</evidence>
<dbReference type="AlphaFoldDB" id="A0AA35X582"/>
<feature type="compositionally biased region" description="Basic and acidic residues" evidence="2">
    <location>
        <begin position="299"/>
        <end position="309"/>
    </location>
</feature>
<feature type="coiled-coil region" evidence="1">
    <location>
        <begin position="54"/>
        <end position="81"/>
    </location>
</feature>
<name>A0AA35X582_GEOBA</name>
<feature type="region of interest" description="Disordered" evidence="2">
    <location>
        <begin position="177"/>
        <end position="234"/>
    </location>
</feature>
<dbReference type="EMBL" id="CASHTH010003001">
    <property type="protein sequence ID" value="CAI8038560.1"/>
    <property type="molecule type" value="Genomic_DNA"/>
</dbReference>
<comment type="caution">
    <text evidence="3">The sequence shown here is derived from an EMBL/GenBank/DDBJ whole genome shotgun (WGS) entry which is preliminary data.</text>
</comment>
<keyword evidence="1" id="KW-0175">Coiled coil</keyword>
<feature type="compositionally biased region" description="Basic residues" evidence="2">
    <location>
        <begin position="396"/>
        <end position="409"/>
    </location>
</feature>
<keyword evidence="4" id="KW-1185">Reference proteome</keyword>
<proteinExistence type="predicted"/>